<evidence type="ECO:0000313" key="2">
    <source>
        <dbReference type="Proteomes" id="UP000503462"/>
    </source>
</evidence>
<dbReference type="OrthoDB" id="10034502at2759"/>
<dbReference type="Gene3D" id="3.40.50.1820">
    <property type="entry name" value="alpha/beta hydrolase"/>
    <property type="match status" value="1"/>
</dbReference>
<dbReference type="Pfam" id="PF08538">
    <property type="entry name" value="DUF1749"/>
    <property type="match status" value="1"/>
</dbReference>
<dbReference type="InterPro" id="IPR029058">
    <property type="entry name" value="AB_hydrolase_fold"/>
</dbReference>
<dbReference type="PANTHER" id="PTHR31591:SF1">
    <property type="entry name" value="UPF0613 PROTEIN PB24D3.06C"/>
    <property type="match status" value="1"/>
</dbReference>
<protein>
    <recommendedName>
        <fullName evidence="3">DUF1749-domain-containing protein</fullName>
    </recommendedName>
</protein>
<dbReference type="EMBL" id="CP051140">
    <property type="protein sequence ID" value="QIW96653.1"/>
    <property type="molecule type" value="Genomic_DNA"/>
</dbReference>
<evidence type="ECO:0000313" key="1">
    <source>
        <dbReference type="EMBL" id="QIW96653.1"/>
    </source>
</evidence>
<dbReference type="SUPFAM" id="SSF53474">
    <property type="entry name" value="alpha/beta-Hydrolases"/>
    <property type="match status" value="1"/>
</dbReference>
<dbReference type="Proteomes" id="UP000503462">
    <property type="component" value="Chromosome 2"/>
</dbReference>
<name>A0A6H0XPJ7_9PEZI</name>
<reference evidence="1 2" key="1">
    <citation type="journal article" date="2016" name="Sci. Rep.">
        <title>Peltaster fructicola genome reveals evolution from an invasive phytopathogen to an ectophytic parasite.</title>
        <authorList>
            <person name="Xu C."/>
            <person name="Chen H."/>
            <person name="Gleason M.L."/>
            <person name="Xu J.R."/>
            <person name="Liu H."/>
            <person name="Zhang R."/>
            <person name="Sun G."/>
        </authorList>
    </citation>
    <scope>NUCLEOTIDE SEQUENCE [LARGE SCALE GENOMIC DNA]</scope>
    <source>
        <strain evidence="1 2">LNHT1506</strain>
    </source>
</reference>
<dbReference type="PANTHER" id="PTHR31591">
    <property type="entry name" value="UPF0613 PROTEIN PB24D3.06C"/>
    <property type="match status" value="1"/>
</dbReference>
<organism evidence="1 2">
    <name type="scientific">Peltaster fructicola</name>
    <dbReference type="NCBI Taxonomy" id="286661"/>
    <lineage>
        <taxon>Eukaryota</taxon>
        <taxon>Fungi</taxon>
        <taxon>Dikarya</taxon>
        <taxon>Ascomycota</taxon>
        <taxon>Pezizomycotina</taxon>
        <taxon>Dothideomycetes</taxon>
        <taxon>Dothideomycetes incertae sedis</taxon>
        <taxon>Peltaster</taxon>
    </lineage>
</organism>
<sequence length="313" mass="33635">MDPVMLPAASVPGILHFVPPNLSAFEPTKPLIENTSTNTVLWVGGLCDTLLSVSYPLAIAKALGPSWSLITASLSSSGLQFGIGSISQDVKDINKILAYIHSRRPSGKIVLMGHSTGCQDCLQYAIDTSQGHGIKIAGLILQAPVSDREALHMILPEAHMVEANRTALDLCEKSHGNDILAVRLTEPIFGKAPISAKRWVDLASPGPDHTGADDMFSSDLSDERLLKTFGMIPAEAPLLMLYSGKDEAVPEHVNKKKLIQRWVDVRKQRGGTVDTVNGGIVPDATHNLNGCPEHVVTDIISRVLGFISSIESR</sequence>
<gene>
    <name evidence="1" type="ORF">AMS68_002171</name>
</gene>
<evidence type="ECO:0008006" key="3">
    <source>
        <dbReference type="Google" id="ProtNLM"/>
    </source>
</evidence>
<keyword evidence="2" id="KW-1185">Reference proteome</keyword>
<proteinExistence type="predicted"/>
<dbReference type="AlphaFoldDB" id="A0A6H0XPJ7"/>
<dbReference type="InterPro" id="IPR013744">
    <property type="entry name" value="SidJ"/>
</dbReference>
<accession>A0A6H0XPJ7</accession>